<keyword evidence="2" id="KW-0812">Transmembrane</keyword>
<keyword evidence="3" id="KW-0732">Signal</keyword>
<comment type="caution">
    <text evidence="7">The sequence shown here is derived from an EMBL/GenBank/DDBJ whole genome shotgun (WGS) entry which is preliminary data.</text>
</comment>
<dbReference type="PANTHER" id="PTHR12815:SF47">
    <property type="entry name" value="TRANSLOCATION AND ASSEMBLY MODULE SUBUNIT TAMA"/>
    <property type="match status" value="1"/>
</dbReference>
<dbReference type="Gene3D" id="2.40.160.50">
    <property type="entry name" value="membrane protein fhac: a member of the omp85/tpsb transporter family"/>
    <property type="match status" value="1"/>
</dbReference>
<name>A0A2T0UAZ4_9SPHI</name>
<protein>
    <submittedName>
        <fullName evidence="7">Outer membrane protein assembly factor BamA</fullName>
    </submittedName>
</protein>
<keyword evidence="5" id="KW-0998">Cell outer membrane</keyword>
<dbReference type="Proteomes" id="UP000238034">
    <property type="component" value="Unassembled WGS sequence"/>
</dbReference>
<dbReference type="GO" id="GO:0019867">
    <property type="term" value="C:outer membrane"/>
    <property type="evidence" value="ECO:0007669"/>
    <property type="project" value="InterPro"/>
</dbReference>
<evidence type="ECO:0000256" key="4">
    <source>
        <dbReference type="ARBA" id="ARBA00023136"/>
    </source>
</evidence>
<proteinExistence type="predicted"/>
<evidence type="ECO:0000256" key="3">
    <source>
        <dbReference type="ARBA" id="ARBA00022729"/>
    </source>
</evidence>
<dbReference type="PANTHER" id="PTHR12815">
    <property type="entry name" value="SORTING AND ASSEMBLY MACHINERY SAMM50 PROTEIN FAMILY MEMBER"/>
    <property type="match status" value="1"/>
</dbReference>
<evidence type="ECO:0000259" key="6">
    <source>
        <dbReference type="Pfam" id="PF01103"/>
    </source>
</evidence>
<sequence length="745" mass="84863">MALAACNVTKHVPEGDYLYTGGKVEIKDKDLKKKEKKVLEPDLTSVLRPKPNSSILGLRPKLWIYNITKNAKKGPLKWIKKWGEPPVLFSSVKVDYNRDLVSNRLENKGFFLATTSSDTTISGKKASLTYNALAGPRYLIRSVNFTTDSSVLGKAVNATAENSFLKKGDSYDLDIIKAERERIDSRLKEEGFYYFSPENLIVQVDSTSERHKVDLYMNVKDETSDKARDAYTINNIYIYPNFKLRDTMRGRTPEAVLYKDFYVIDRTKMFKPQVFERTMFFNKGDIYNRTDHNLSLSRLTSLGTFKFVKNQFQDSDTTDAALDAYYYLTPMPKKAIRAEITGKTNSANFTGSEFTLSWRNRNAFRGAELLTVSAYIGTDVQYSGNNSGGNIFRYGAEANLSIPRFITPFQLNTSSAFIPRTKITLGFDRLERQNNYKLNSFRTSFGYTWKESIEKEHQLNVFGLTYVHASNVSAEYDSLARTNSTYRNAIANQFIIGPNYNFNFTNTHRQNKKNTFYFNGNLDMSANILGLIQGAKEPEEKKIFDTPYSQYVKGEIDFRHYYKIGLNSQWASRLILGYGYAYGNSRSLPFIKQFFIGGANSVRAFRARSLGPGSHLDPTLESDDLSADQSGDIKFEFNTEFRPKLFSIVRGALFLDAGNVWLLNNDPQRPGAKFSKDFMKELAVGTGAGVRVDASILVLRLDLAFPLRKPWLPEGERWVFDSIDFGNKAWRKDNLVFNLAIGYPF</sequence>
<feature type="domain" description="Bacterial surface antigen (D15)" evidence="6">
    <location>
        <begin position="390"/>
        <end position="720"/>
    </location>
</feature>
<dbReference type="InterPro" id="IPR000184">
    <property type="entry name" value="Bac_surfAg_D15"/>
</dbReference>
<dbReference type="Pfam" id="PF01103">
    <property type="entry name" value="Omp85"/>
    <property type="match status" value="1"/>
</dbReference>
<reference evidence="7 8" key="1">
    <citation type="submission" date="2018-03" db="EMBL/GenBank/DDBJ databases">
        <title>Genomic Encyclopedia of Type Strains, Phase III (KMG-III): the genomes of soil and plant-associated and newly described type strains.</title>
        <authorList>
            <person name="Whitman W."/>
        </authorList>
    </citation>
    <scope>NUCLEOTIDE SEQUENCE [LARGE SCALE GENOMIC DNA]</scope>
    <source>
        <strain evidence="7 8">CGMCC 1.9313</strain>
    </source>
</reference>
<evidence type="ECO:0000256" key="5">
    <source>
        <dbReference type="ARBA" id="ARBA00023237"/>
    </source>
</evidence>
<keyword evidence="4" id="KW-0472">Membrane</keyword>
<evidence type="ECO:0000256" key="1">
    <source>
        <dbReference type="ARBA" id="ARBA00004370"/>
    </source>
</evidence>
<comment type="subcellular location">
    <subcellularLocation>
        <location evidence="1">Membrane</location>
    </subcellularLocation>
</comment>
<evidence type="ECO:0000313" key="7">
    <source>
        <dbReference type="EMBL" id="PRY55111.1"/>
    </source>
</evidence>
<dbReference type="Gene3D" id="3.10.20.310">
    <property type="entry name" value="membrane protein fhac"/>
    <property type="match status" value="1"/>
</dbReference>
<evidence type="ECO:0000256" key="2">
    <source>
        <dbReference type="ARBA" id="ARBA00022692"/>
    </source>
</evidence>
<organism evidence="7 8">
    <name type="scientific">Arcticibacter pallidicorallinus</name>
    <dbReference type="NCBI Taxonomy" id="1259464"/>
    <lineage>
        <taxon>Bacteria</taxon>
        <taxon>Pseudomonadati</taxon>
        <taxon>Bacteroidota</taxon>
        <taxon>Sphingobacteriia</taxon>
        <taxon>Sphingobacteriales</taxon>
        <taxon>Sphingobacteriaceae</taxon>
        <taxon>Arcticibacter</taxon>
    </lineage>
</organism>
<keyword evidence="8" id="KW-1185">Reference proteome</keyword>
<dbReference type="AlphaFoldDB" id="A0A2T0UAZ4"/>
<evidence type="ECO:0000313" key="8">
    <source>
        <dbReference type="Proteomes" id="UP000238034"/>
    </source>
</evidence>
<dbReference type="EMBL" id="PVTH01000001">
    <property type="protein sequence ID" value="PRY55111.1"/>
    <property type="molecule type" value="Genomic_DNA"/>
</dbReference>
<accession>A0A2T0UAZ4</accession>
<dbReference type="InterPro" id="IPR039910">
    <property type="entry name" value="D15-like"/>
</dbReference>
<gene>
    <name evidence="7" type="ORF">B0I27_10176</name>
</gene>